<reference evidence="1 2" key="1">
    <citation type="submission" date="2022-01" db="EMBL/GenBank/DDBJ databases">
        <title>Alkalihalobacillus sp. EGI L200015, a novel bacterium isolated from a salt lake sediment.</title>
        <authorList>
            <person name="Gao L."/>
            <person name="Fang B.-Z."/>
            <person name="Li W.-J."/>
        </authorList>
    </citation>
    <scope>NUCLEOTIDE SEQUENCE [LARGE SCALE GENOMIC DNA]</scope>
    <source>
        <strain evidence="1 2">KCTC 12718</strain>
    </source>
</reference>
<protein>
    <submittedName>
        <fullName evidence="1">Uncharacterized protein</fullName>
    </submittedName>
</protein>
<sequence>MNDFVNEQKCYYSTILHHCQIAILLEYENHQKFPNVKRICALTGYTEEKILESLEFGQSDSQLHRFRHTKRIIRYQ</sequence>
<evidence type="ECO:0000313" key="1">
    <source>
        <dbReference type="EMBL" id="MCF6136434.1"/>
    </source>
</evidence>
<accession>A0ABS9GUS3</accession>
<keyword evidence="2" id="KW-1185">Reference proteome</keyword>
<gene>
    <name evidence="1" type="ORF">L2716_01745</name>
</gene>
<dbReference type="Proteomes" id="UP001649381">
    <property type="component" value="Unassembled WGS sequence"/>
</dbReference>
<name>A0ABS9GUS3_9BACL</name>
<evidence type="ECO:0000313" key="2">
    <source>
        <dbReference type="Proteomes" id="UP001649381"/>
    </source>
</evidence>
<dbReference type="EMBL" id="JAKIJS010000001">
    <property type="protein sequence ID" value="MCF6136434.1"/>
    <property type="molecule type" value="Genomic_DNA"/>
</dbReference>
<proteinExistence type="predicted"/>
<comment type="caution">
    <text evidence="1">The sequence shown here is derived from an EMBL/GenBank/DDBJ whole genome shotgun (WGS) entry which is preliminary data.</text>
</comment>
<dbReference type="RefSeq" id="WP_236331136.1">
    <property type="nucleotide sequence ID" value="NZ_JAKIJS010000001.1"/>
</dbReference>
<organism evidence="1 2">
    <name type="scientific">Pseudalkalibacillus berkeleyi</name>
    <dbReference type="NCBI Taxonomy" id="1069813"/>
    <lineage>
        <taxon>Bacteria</taxon>
        <taxon>Bacillati</taxon>
        <taxon>Bacillota</taxon>
        <taxon>Bacilli</taxon>
        <taxon>Bacillales</taxon>
        <taxon>Fictibacillaceae</taxon>
        <taxon>Pseudalkalibacillus</taxon>
    </lineage>
</organism>